<dbReference type="Pfam" id="PF05016">
    <property type="entry name" value="ParE_toxin"/>
    <property type="match status" value="1"/>
</dbReference>
<gene>
    <name evidence="2" type="ORF">CSX01_00560</name>
</gene>
<dbReference type="Proteomes" id="UP000225889">
    <property type="component" value="Unassembled WGS sequence"/>
</dbReference>
<dbReference type="AlphaFoldDB" id="A0A2G3DZY9"/>
<dbReference type="InterPro" id="IPR007712">
    <property type="entry name" value="RelE/ParE_toxin"/>
</dbReference>
<organism evidence="2 3">
    <name type="scientific">Pseudobutyrivibrio ruminis</name>
    <dbReference type="NCBI Taxonomy" id="46206"/>
    <lineage>
        <taxon>Bacteria</taxon>
        <taxon>Bacillati</taxon>
        <taxon>Bacillota</taxon>
        <taxon>Clostridia</taxon>
        <taxon>Lachnospirales</taxon>
        <taxon>Lachnospiraceae</taxon>
        <taxon>Pseudobutyrivibrio</taxon>
    </lineage>
</organism>
<evidence type="ECO:0000313" key="2">
    <source>
        <dbReference type="EMBL" id="PHU36596.1"/>
    </source>
</evidence>
<protein>
    <recommendedName>
        <fullName evidence="4">Type II toxin-antitoxin system RelE/ParE family toxin</fullName>
    </recommendedName>
</protein>
<reference evidence="2 3" key="2">
    <citation type="submission" date="2017-10" db="EMBL/GenBank/DDBJ databases">
        <authorList>
            <person name="Banno H."/>
            <person name="Chua N.-H."/>
        </authorList>
    </citation>
    <scope>NUCLEOTIDE SEQUENCE [LARGE SCALE GENOMIC DNA]</scope>
    <source>
        <strain evidence="2 3">JK626</strain>
    </source>
</reference>
<keyword evidence="1" id="KW-1277">Toxin-antitoxin system</keyword>
<dbReference type="InterPro" id="IPR035093">
    <property type="entry name" value="RelE/ParE_toxin_dom_sf"/>
</dbReference>
<comment type="caution">
    <text evidence="2">The sequence shown here is derived from an EMBL/GenBank/DDBJ whole genome shotgun (WGS) entry which is preliminary data.</text>
</comment>
<evidence type="ECO:0000313" key="3">
    <source>
        <dbReference type="Proteomes" id="UP000225889"/>
    </source>
</evidence>
<reference evidence="2 3" key="1">
    <citation type="submission" date="2017-10" db="EMBL/GenBank/DDBJ databases">
        <title>Resolving the taxonomy of Roseburia spp., Eubacterium rectale and Agathobacter spp. through phylogenomic analysis.</title>
        <authorList>
            <person name="Sheridan P.O."/>
            <person name="Walker A.W."/>
            <person name="Duncan S.H."/>
            <person name="Scott K.P."/>
            <person name="Toole P.W.O."/>
            <person name="Luis P."/>
            <person name="Flint H.J."/>
        </authorList>
    </citation>
    <scope>NUCLEOTIDE SEQUENCE [LARGE SCALE GENOMIC DNA]</scope>
    <source>
        <strain evidence="2 3">JK626</strain>
    </source>
</reference>
<name>A0A2G3DZY9_9FIRM</name>
<evidence type="ECO:0008006" key="4">
    <source>
        <dbReference type="Google" id="ProtNLM"/>
    </source>
</evidence>
<dbReference type="RefSeq" id="WP_099391052.1">
    <property type="nucleotide sequence ID" value="NZ_PDYF01000002.1"/>
</dbReference>
<proteinExistence type="predicted"/>
<accession>A0A2G3DZY9</accession>
<evidence type="ECO:0000256" key="1">
    <source>
        <dbReference type="ARBA" id="ARBA00022649"/>
    </source>
</evidence>
<sequence>MAYNLIVTDRAEELIDSSVYYIINKLENPKAASRLLDEILAIYDRLEDNPYQFADSKDDYLRGKGYKEASFLSMQYKLIFRIEGDDVFIVGLFHNLEDYQSKVI</sequence>
<dbReference type="Gene3D" id="3.30.2310.20">
    <property type="entry name" value="RelE-like"/>
    <property type="match status" value="1"/>
</dbReference>
<dbReference type="EMBL" id="PDYF01000002">
    <property type="protein sequence ID" value="PHU36596.1"/>
    <property type="molecule type" value="Genomic_DNA"/>
</dbReference>